<evidence type="ECO:0000256" key="9">
    <source>
        <dbReference type="ARBA" id="ARBA00031449"/>
    </source>
</evidence>
<comment type="similarity">
    <text evidence="3">Belongs to the PTPS family. QueD subfamily.</text>
</comment>
<comment type="caution">
    <text evidence="11">The sequence shown here is derived from an EMBL/GenBank/DDBJ whole genome shotgun (WGS) entry which is preliminary data.</text>
</comment>
<dbReference type="Gene3D" id="3.30.479.10">
    <property type="entry name" value="6-pyruvoyl tetrahydropterin synthase/QueD"/>
    <property type="match status" value="1"/>
</dbReference>
<dbReference type="InterPro" id="IPR007115">
    <property type="entry name" value="6-PTP_synth/QueD"/>
</dbReference>
<dbReference type="OrthoDB" id="9804698at2"/>
<organism evidence="11 12">
    <name type="scientific">Solimonas fluminis</name>
    <dbReference type="NCBI Taxonomy" id="2086571"/>
    <lineage>
        <taxon>Bacteria</taxon>
        <taxon>Pseudomonadati</taxon>
        <taxon>Pseudomonadota</taxon>
        <taxon>Gammaproteobacteria</taxon>
        <taxon>Nevskiales</taxon>
        <taxon>Nevskiaceae</taxon>
        <taxon>Solimonas</taxon>
    </lineage>
</organism>
<evidence type="ECO:0000256" key="7">
    <source>
        <dbReference type="ARBA" id="ARBA00022833"/>
    </source>
</evidence>
<dbReference type="RefSeq" id="WP_104231483.1">
    <property type="nucleotide sequence ID" value="NZ_PSNW01000010.1"/>
</dbReference>
<evidence type="ECO:0000256" key="10">
    <source>
        <dbReference type="ARBA" id="ARBA00048807"/>
    </source>
</evidence>
<comment type="catalytic activity">
    <reaction evidence="10">
        <text>7,8-dihydroneopterin 3'-triphosphate + H2O = 6-carboxy-5,6,7,8-tetrahydropterin + triphosphate + acetaldehyde + 2 H(+)</text>
        <dbReference type="Rhea" id="RHEA:27966"/>
        <dbReference type="ChEBI" id="CHEBI:15343"/>
        <dbReference type="ChEBI" id="CHEBI:15377"/>
        <dbReference type="ChEBI" id="CHEBI:15378"/>
        <dbReference type="ChEBI" id="CHEBI:18036"/>
        <dbReference type="ChEBI" id="CHEBI:58462"/>
        <dbReference type="ChEBI" id="CHEBI:61032"/>
        <dbReference type="EC" id="4.1.2.50"/>
    </reaction>
</comment>
<reference evidence="11 12" key="1">
    <citation type="submission" date="2018-02" db="EMBL/GenBank/DDBJ databases">
        <title>Genome sequencing of Solimonas sp. HR-BB.</title>
        <authorList>
            <person name="Lee Y."/>
            <person name="Jeon C.O."/>
        </authorList>
    </citation>
    <scope>NUCLEOTIDE SEQUENCE [LARGE SCALE GENOMIC DNA]</scope>
    <source>
        <strain evidence="11 12">HR-BB</strain>
    </source>
</reference>
<evidence type="ECO:0000256" key="5">
    <source>
        <dbReference type="ARBA" id="ARBA00018141"/>
    </source>
</evidence>
<dbReference type="SUPFAM" id="SSF55620">
    <property type="entry name" value="Tetrahydrobiopterin biosynthesis enzymes-like"/>
    <property type="match status" value="1"/>
</dbReference>
<dbReference type="PANTHER" id="PTHR12589">
    <property type="entry name" value="PYRUVOYL TETRAHYDROBIOPTERIN SYNTHASE"/>
    <property type="match status" value="1"/>
</dbReference>
<evidence type="ECO:0000256" key="2">
    <source>
        <dbReference type="ARBA" id="ARBA00005061"/>
    </source>
</evidence>
<keyword evidence="7" id="KW-0862">Zinc</keyword>
<evidence type="ECO:0000256" key="8">
    <source>
        <dbReference type="ARBA" id="ARBA00023239"/>
    </source>
</evidence>
<dbReference type="EC" id="4.1.2.50" evidence="4"/>
<comment type="cofactor">
    <cofactor evidence="1">
        <name>Zn(2+)</name>
        <dbReference type="ChEBI" id="CHEBI:29105"/>
    </cofactor>
</comment>
<evidence type="ECO:0000256" key="4">
    <source>
        <dbReference type="ARBA" id="ARBA00012982"/>
    </source>
</evidence>
<comment type="pathway">
    <text evidence="2">Purine metabolism; 7-cyano-7-deazaguanine biosynthesis.</text>
</comment>
<keyword evidence="8" id="KW-0456">Lyase</keyword>
<proteinExistence type="inferred from homology"/>
<keyword evidence="6" id="KW-0479">Metal-binding</keyword>
<keyword evidence="12" id="KW-1185">Reference proteome</keyword>
<dbReference type="GO" id="GO:0070497">
    <property type="term" value="F:6-carboxytetrahydropterin synthase activity"/>
    <property type="evidence" value="ECO:0007669"/>
    <property type="project" value="UniProtKB-EC"/>
</dbReference>
<dbReference type="EMBL" id="PSNW01000010">
    <property type="protein sequence ID" value="PPE72673.1"/>
    <property type="molecule type" value="Genomic_DNA"/>
</dbReference>
<accession>A0A2S5TCE4</accession>
<dbReference type="AlphaFoldDB" id="A0A2S5TCE4"/>
<evidence type="ECO:0000313" key="11">
    <source>
        <dbReference type="EMBL" id="PPE72673.1"/>
    </source>
</evidence>
<evidence type="ECO:0000256" key="3">
    <source>
        <dbReference type="ARBA" id="ARBA00008900"/>
    </source>
</evidence>
<dbReference type="InterPro" id="IPR038418">
    <property type="entry name" value="6-PTP_synth/QueD_sf"/>
</dbReference>
<dbReference type="GO" id="GO:0046872">
    <property type="term" value="F:metal ion binding"/>
    <property type="evidence" value="ECO:0007669"/>
    <property type="project" value="UniProtKB-KW"/>
</dbReference>
<evidence type="ECO:0000313" key="12">
    <source>
        <dbReference type="Proteomes" id="UP000238220"/>
    </source>
</evidence>
<dbReference type="Pfam" id="PF01242">
    <property type="entry name" value="PTPS"/>
    <property type="match status" value="1"/>
</dbReference>
<gene>
    <name evidence="11" type="ORF">C3942_16605</name>
</gene>
<sequence>MADSRPIVTLSRRESFCASHRLWEPTLSREENFALYGKCARDNGHGHNYVLQVTLRGGVDPATGMVVNLADLKNFLREEIIARVDHYHLNHDVEMFRGVNPTSENVALVFWKVCHARFGELLSEVRVEETPDNIVCYRGESG</sequence>
<dbReference type="UniPathway" id="UPA00391"/>
<evidence type="ECO:0000256" key="1">
    <source>
        <dbReference type="ARBA" id="ARBA00001947"/>
    </source>
</evidence>
<evidence type="ECO:0000256" key="6">
    <source>
        <dbReference type="ARBA" id="ARBA00022723"/>
    </source>
</evidence>
<dbReference type="Proteomes" id="UP000238220">
    <property type="component" value="Unassembled WGS sequence"/>
</dbReference>
<protein>
    <recommendedName>
        <fullName evidence="5">6-carboxy-5,6,7,8-tetrahydropterin synthase</fullName>
        <ecNumber evidence="4">4.1.2.50</ecNumber>
    </recommendedName>
    <alternativeName>
        <fullName evidence="9">Queuosine biosynthesis protein QueD</fullName>
    </alternativeName>
</protein>
<name>A0A2S5TCE4_9GAMM</name>
<dbReference type="FunFam" id="3.30.479.10:FF:000003">
    <property type="entry name" value="6-pyruvoyl tetrahydrobiopterin synthase"/>
    <property type="match status" value="1"/>
</dbReference>
<dbReference type="PANTHER" id="PTHR12589:SF7">
    <property type="entry name" value="6-PYRUVOYL TETRAHYDROBIOPTERIN SYNTHASE"/>
    <property type="match status" value="1"/>
</dbReference>